<dbReference type="HOGENOM" id="CLU_3023269_0_0_4"/>
<dbReference type="AlphaFoldDB" id="E5ASV6"/>
<reference evidence="1 2" key="1">
    <citation type="journal article" date="2011" name="J. Bacteriol.">
        <title>Complete genome sequence of Burkholderia rhizoxinica, an endosymbiont of Rhizopus microsporus.</title>
        <authorList>
            <person name="Lackner G."/>
            <person name="Moebius N."/>
            <person name="Partida-Martinez L."/>
            <person name="Hertweck C."/>
        </authorList>
    </citation>
    <scope>NUCLEOTIDE SEQUENCE [LARGE SCALE GENOMIC DNA]</scope>
    <source>
        <strain evidence="2">DSM 19002 / CIP 109453 / HKI 454</strain>
    </source>
</reference>
<dbReference type="Proteomes" id="UP000007437">
    <property type="component" value="Chromosome"/>
</dbReference>
<dbReference type="EMBL" id="FR687359">
    <property type="protein sequence ID" value="CBW75688.1"/>
    <property type="molecule type" value="Genomic_DNA"/>
</dbReference>
<gene>
    <name evidence="1" type="ordered locus">RBRH_02515</name>
</gene>
<sequence>MPRVARRHLYHASHVAICGTRRVALAVSCGTACQGAGAWTGTVVRRQHRRGRRPR</sequence>
<name>E5ASV6_MYCRK</name>
<protein>
    <submittedName>
        <fullName evidence="1">Uncharacterized protein</fullName>
    </submittedName>
</protein>
<dbReference type="KEGG" id="brh:RBRH_02515"/>
<evidence type="ECO:0000313" key="1">
    <source>
        <dbReference type="EMBL" id="CBW75688.1"/>
    </source>
</evidence>
<accession>E5ASV6</accession>
<evidence type="ECO:0000313" key="2">
    <source>
        <dbReference type="Proteomes" id="UP000007437"/>
    </source>
</evidence>
<dbReference type="STRING" id="882378.RBRH_02515"/>
<proteinExistence type="predicted"/>
<organism evidence="1 2">
    <name type="scientific">Mycetohabitans rhizoxinica (strain DSM 19002 / CIP 109453 / HKI 454)</name>
    <name type="common">Paraburkholderia rhizoxinica</name>
    <dbReference type="NCBI Taxonomy" id="882378"/>
    <lineage>
        <taxon>Bacteria</taxon>
        <taxon>Pseudomonadati</taxon>
        <taxon>Pseudomonadota</taxon>
        <taxon>Betaproteobacteria</taxon>
        <taxon>Burkholderiales</taxon>
        <taxon>Burkholderiaceae</taxon>
        <taxon>Mycetohabitans</taxon>
    </lineage>
</organism>